<keyword evidence="1" id="KW-0732">Signal</keyword>
<name>A0A1H9QEV9_9PSEU</name>
<sequence length="150" mass="16149">MGARRRISVAAAVLAAGSAAVVSAAPAQATVFERSFPGISIFEHTCNPRPNDTVWVEIRGHAAGNDNYVSEVRYKNWSAYRILIHRVVVGANGQYVYPPTRELSPFSEVVYPVNRSFPGKMTVVNDMVAPESAGENCGGKGGNTHAFSRP</sequence>
<organism evidence="2 3">
    <name type="scientific">Lentzea xinjiangensis</name>
    <dbReference type="NCBI Taxonomy" id="402600"/>
    <lineage>
        <taxon>Bacteria</taxon>
        <taxon>Bacillati</taxon>
        <taxon>Actinomycetota</taxon>
        <taxon>Actinomycetes</taxon>
        <taxon>Pseudonocardiales</taxon>
        <taxon>Pseudonocardiaceae</taxon>
        <taxon>Lentzea</taxon>
    </lineage>
</organism>
<reference evidence="3" key="1">
    <citation type="submission" date="2016-10" db="EMBL/GenBank/DDBJ databases">
        <authorList>
            <person name="Varghese N."/>
            <person name="Submissions S."/>
        </authorList>
    </citation>
    <scope>NUCLEOTIDE SEQUENCE [LARGE SCALE GENOMIC DNA]</scope>
    <source>
        <strain evidence="3">CGMCC 4.3525</strain>
    </source>
</reference>
<feature type="signal peptide" evidence="1">
    <location>
        <begin position="1"/>
        <end position="24"/>
    </location>
</feature>
<evidence type="ECO:0000313" key="3">
    <source>
        <dbReference type="Proteomes" id="UP000199352"/>
    </source>
</evidence>
<feature type="chain" id="PRO_5038597785" evidence="1">
    <location>
        <begin position="25"/>
        <end position="150"/>
    </location>
</feature>
<protein>
    <submittedName>
        <fullName evidence="2">Uncharacterized protein</fullName>
    </submittedName>
</protein>
<dbReference type="AlphaFoldDB" id="A0A1H9QEV9"/>
<dbReference type="PROSITE" id="PS51318">
    <property type="entry name" value="TAT"/>
    <property type="match status" value="1"/>
</dbReference>
<dbReference type="Proteomes" id="UP000199352">
    <property type="component" value="Unassembled WGS sequence"/>
</dbReference>
<dbReference type="EMBL" id="FOFR01000013">
    <property type="protein sequence ID" value="SER58947.1"/>
    <property type="molecule type" value="Genomic_DNA"/>
</dbReference>
<proteinExistence type="predicted"/>
<evidence type="ECO:0000313" key="2">
    <source>
        <dbReference type="EMBL" id="SER58947.1"/>
    </source>
</evidence>
<keyword evidence="3" id="KW-1185">Reference proteome</keyword>
<dbReference type="InterPro" id="IPR006311">
    <property type="entry name" value="TAT_signal"/>
</dbReference>
<evidence type="ECO:0000256" key="1">
    <source>
        <dbReference type="SAM" id="SignalP"/>
    </source>
</evidence>
<dbReference type="RefSeq" id="WP_143116234.1">
    <property type="nucleotide sequence ID" value="NZ_FOFR01000013.1"/>
</dbReference>
<accession>A0A1H9QEV9</accession>
<gene>
    <name evidence="2" type="ORF">SAMN05216188_1138</name>
</gene>